<dbReference type="GO" id="GO:0005737">
    <property type="term" value="C:cytoplasm"/>
    <property type="evidence" value="ECO:0007669"/>
    <property type="project" value="TreeGrafter"/>
</dbReference>
<feature type="domain" description="SH3" evidence="4">
    <location>
        <begin position="5"/>
        <end position="64"/>
    </location>
</feature>
<reference evidence="5" key="1">
    <citation type="submission" date="2025-08" db="UniProtKB">
        <authorList>
            <consortium name="Ensembl"/>
        </authorList>
    </citation>
    <scope>IDENTIFICATION</scope>
</reference>
<dbReference type="GO" id="GO:0016176">
    <property type="term" value="F:superoxide-generating NADPH oxidase activator activity"/>
    <property type="evidence" value="ECO:0007669"/>
    <property type="project" value="TreeGrafter"/>
</dbReference>
<dbReference type="FunFam" id="2.30.30.40:FF:000141">
    <property type="entry name" value="SH3 and PX domain-containing protein 2A"/>
    <property type="match status" value="1"/>
</dbReference>
<dbReference type="SMART" id="SM00326">
    <property type="entry name" value="SH3"/>
    <property type="match status" value="1"/>
</dbReference>
<evidence type="ECO:0000259" key="4">
    <source>
        <dbReference type="PROSITE" id="PS50002"/>
    </source>
</evidence>
<name>A0A8C2FGD5_CYPCA</name>
<evidence type="ECO:0000256" key="2">
    <source>
        <dbReference type="ARBA" id="ARBA00022737"/>
    </source>
</evidence>
<dbReference type="PANTHER" id="PTHR15706">
    <property type="entry name" value="SH3 MULTIPLE DOMAIN"/>
    <property type="match status" value="1"/>
</dbReference>
<dbReference type="Gene3D" id="2.30.30.40">
    <property type="entry name" value="SH3 Domains"/>
    <property type="match status" value="1"/>
</dbReference>
<dbReference type="Pfam" id="PF00018">
    <property type="entry name" value="SH3_1"/>
    <property type="match status" value="1"/>
</dbReference>
<evidence type="ECO:0000256" key="1">
    <source>
        <dbReference type="ARBA" id="ARBA00022443"/>
    </source>
</evidence>
<dbReference type="Ensembl" id="ENSCCRT00020060029.1">
    <property type="protein sequence ID" value="ENSCCRP00020054727.1"/>
    <property type="gene ID" value="ENSCCRG00020025185.1"/>
</dbReference>
<evidence type="ECO:0000256" key="3">
    <source>
        <dbReference type="PROSITE-ProRule" id="PRU00192"/>
    </source>
</evidence>
<accession>A0A8C2FGD5</accession>
<dbReference type="PROSITE" id="PS50002">
    <property type="entry name" value="SH3"/>
    <property type="match status" value="1"/>
</dbReference>
<dbReference type="PANTHER" id="PTHR15706:SF2">
    <property type="entry name" value="SH3 AND PX DOMAIN-CONTAINING PROTEIN 2A"/>
    <property type="match status" value="1"/>
</dbReference>
<evidence type="ECO:0000313" key="6">
    <source>
        <dbReference type="Proteomes" id="UP000694701"/>
    </source>
</evidence>
<dbReference type="AlphaFoldDB" id="A0A8C2FGD5"/>
<keyword evidence="1 3" id="KW-0728">SH3 domain</keyword>
<proteinExistence type="predicted"/>
<keyword evidence="2" id="KW-0677">Repeat</keyword>
<dbReference type="GO" id="GO:0042554">
    <property type="term" value="P:superoxide anion generation"/>
    <property type="evidence" value="ECO:0007669"/>
    <property type="project" value="TreeGrafter"/>
</dbReference>
<dbReference type="Proteomes" id="UP000694701">
    <property type="component" value="Unplaced"/>
</dbReference>
<dbReference type="SUPFAM" id="SSF50044">
    <property type="entry name" value="SH3-domain"/>
    <property type="match status" value="1"/>
</dbReference>
<organism evidence="5 6">
    <name type="scientific">Cyprinus carpio</name>
    <name type="common">Common carp</name>
    <dbReference type="NCBI Taxonomy" id="7962"/>
    <lineage>
        <taxon>Eukaryota</taxon>
        <taxon>Metazoa</taxon>
        <taxon>Chordata</taxon>
        <taxon>Craniata</taxon>
        <taxon>Vertebrata</taxon>
        <taxon>Euteleostomi</taxon>
        <taxon>Actinopterygii</taxon>
        <taxon>Neopterygii</taxon>
        <taxon>Teleostei</taxon>
        <taxon>Ostariophysi</taxon>
        <taxon>Cypriniformes</taxon>
        <taxon>Cyprinidae</taxon>
        <taxon>Cyprininae</taxon>
        <taxon>Cyprinus</taxon>
    </lineage>
</organism>
<dbReference type="InterPro" id="IPR001452">
    <property type="entry name" value="SH3_domain"/>
</dbReference>
<protein>
    <recommendedName>
        <fullName evidence="4">SH3 domain-containing protein</fullName>
    </recommendedName>
</protein>
<evidence type="ECO:0000313" key="5">
    <source>
        <dbReference type="Ensembl" id="ENSCCRP00020054727.1"/>
    </source>
</evidence>
<dbReference type="InterPro" id="IPR036028">
    <property type="entry name" value="SH3-like_dom_sf"/>
</dbReference>
<dbReference type="InterPro" id="IPR051228">
    <property type="entry name" value="NADPH_Oxidase/PX-Domain"/>
</dbReference>
<sequence>MFSDPPSFLYRTTVAYQRKEPCELSFPAGVQVEVLEKQESGWWFVRWGNEEGWAPTYYLQRHCCLCSQNQREH</sequence>